<feature type="compositionally biased region" description="Basic residues" evidence="2">
    <location>
        <begin position="1241"/>
        <end position="1250"/>
    </location>
</feature>
<feature type="compositionally biased region" description="Basic and acidic residues" evidence="2">
    <location>
        <begin position="379"/>
        <end position="405"/>
    </location>
</feature>
<dbReference type="InterPro" id="IPR003169">
    <property type="entry name" value="GYF"/>
</dbReference>
<dbReference type="Gene3D" id="3.30.1490.40">
    <property type="match status" value="1"/>
</dbReference>
<feature type="compositionally biased region" description="Basic and acidic residues" evidence="2">
    <location>
        <begin position="742"/>
        <end position="759"/>
    </location>
</feature>
<evidence type="ECO:0000259" key="3">
    <source>
        <dbReference type="PROSITE" id="PS50829"/>
    </source>
</evidence>
<proteinExistence type="inferred from homology"/>
<evidence type="ECO:0000256" key="1">
    <source>
        <dbReference type="ARBA" id="ARBA00038015"/>
    </source>
</evidence>
<dbReference type="eggNOG" id="KOG1862">
    <property type="taxonomic scope" value="Eukaryota"/>
</dbReference>
<dbReference type="Proteomes" id="UP000007875">
    <property type="component" value="Unassembled WGS sequence"/>
</dbReference>
<feature type="compositionally biased region" description="Basic and acidic residues" evidence="2">
    <location>
        <begin position="858"/>
        <end position="896"/>
    </location>
</feature>
<evidence type="ECO:0000256" key="2">
    <source>
        <dbReference type="SAM" id="MobiDB-lite"/>
    </source>
</evidence>
<feature type="region of interest" description="Disordered" evidence="2">
    <location>
        <begin position="1064"/>
        <end position="1095"/>
    </location>
</feature>
<dbReference type="OMA" id="QNRICLQ"/>
<sequence length="1280" mass="146295">SPYTTTNQRMSAETLNFGPQWLRDLSSGSNVTSPPPSPATQPIMKFKLAQHRYGREEMLALFEKSDYVPPELLHAPNIISEDALIPLSLIPLTEEDQRAFSGGVNSEVYRRSRGTRGSIPSGRGRSIPTRGRGRGRGELFSRSMSQNDEGPPFGRGSREFGRRESWDARGFNRNECIFQFIVIASTAICMDTKSFDDAPRKPIRRSDASDDWRNDAVRGSGDGADNEKEGGSDWRPAAPSRKDGWRDSGEERGGWNNDSFQRDRRPVNRTRSYGGPSKYEVRLMPEWADDADDSEVGVFDSSGAFQSVKSLFLKNYLDWKRTIDGSRDSDRGIRRNASSFGSLRKIEEKEKDKSERGETSKKKDVTIETSPSEESSNQEPKKEIQKTPESPAKEPPKEAEPKVDQLSEVGERAAENGSEHKKPPAQLSSKGIFINIAHTYKTDQNSHLAHDPTILIKTLLLKHSLTYDRPNSQLKPNHRNSTDTVKQPPEEENALKLIDSLTEFEDKTPITDPTVPLPTRLPPALDPMTLLQGSATPNVPDLAMKWFYKDPQGETQGPFSSQEMGEWFMAGYFTSTLLVKRACDPQFVPLGDLITRCGAVPFVPQSLPQQMQLQMQMQKQQQLQQLQQQQQYQQQQQLIQQQKQQQILSSSEEFLAMSTQQQQATVAQYLALVQQQPTPTELVRVSPLPIHIPAAPTTSQSIWDDDPTILRRPSPVPMATTQQQQQLVERLKQQEQSAAAKKKQEEEEEKAQREKEEMQRLQQAQEEARRLKMEELHKQHLMEEMQRQAELQRAKEEEEKAQREQEERRLKEEQRRQEEEAKARAAIAKLQEEEREEEEARRWAFHRREEERIRRGVMEEEKRKKQAQEEHEKRLLHLKMVEEERRKRLQEEKQQEQLKNIKLPTTANWAEQQSTQQLHQQQQQMSVSEIQKLQERKEQERLLQEQQMRAISQRQQQQQQRGVWGASPTSYTAATPPTPSTMSLMEIQMEESRNQSRGQAKQPQPYITTLTNQHSINIFQKPELSLQAAVAWGGRTNPTSTGVWGNQGYQAPTQPTYWEQAPKAVTRKPAQPNNTKAPAQQQKTRAKQKANNTSNENNTVLAHFQKQQTAAQSDPFVSWCVTEMRKLPTSADLDITTFVGFLRDLESPDEVKGYITSYLGDSKPVRDFAEAFLQRRIAAKKQQRLEEQKQQEKQKQQQQQQQQQQQAKKQQQAQQSAKSQTAQATQAKPTTDQEVVTGSTKRGKRKQKKLQKVDPSILGFSVNAASGRVNMGEIDTPNDG</sequence>
<feature type="compositionally biased region" description="Low complexity" evidence="2">
    <location>
        <begin position="912"/>
        <end position="931"/>
    </location>
</feature>
<feature type="compositionally biased region" description="Basic and acidic residues" evidence="2">
    <location>
        <begin position="240"/>
        <end position="253"/>
    </location>
</feature>
<accession>H2Z8R7</accession>
<feature type="region of interest" description="Disordered" evidence="2">
    <location>
        <begin position="696"/>
        <end position="842"/>
    </location>
</feature>
<dbReference type="SUPFAM" id="SSF55277">
    <property type="entry name" value="GYF domain"/>
    <property type="match status" value="1"/>
</dbReference>
<feature type="compositionally biased region" description="Low complexity" evidence="2">
    <location>
        <begin position="944"/>
        <end position="975"/>
    </location>
</feature>
<feature type="region of interest" description="Disordered" evidence="2">
    <location>
        <begin position="344"/>
        <end position="405"/>
    </location>
</feature>
<keyword evidence="5" id="KW-1185">Reference proteome</keyword>
<feature type="region of interest" description="Disordered" evidence="2">
    <location>
        <begin position="111"/>
        <end position="160"/>
    </location>
</feature>
<feature type="compositionally biased region" description="Polar residues" evidence="2">
    <location>
        <begin position="1229"/>
        <end position="1240"/>
    </location>
</feature>
<reference evidence="4" key="2">
    <citation type="submission" date="2025-08" db="UniProtKB">
        <authorList>
            <consortium name="Ensembl"/>
        </authorList>
    </citation>
    <scope>IDENTIFICATION</scope>
</reference>
<dbReference type="GO" id="GO:0005829">
    <property type="term" value="C:cytosol"/>
    <property type="evidence" value="ECO:0007669"/>
    <property type="project" value="TreeGrafter"/>
</dbReference>
<dbReference type="InterPro" id="IPR051640">
    <property type="entry name" value="GRB10-interact_GYF"/>
</dbReference>
<feature type="region of interest" description="Disordered" evidence="2">
    <location>
        <begin position="1199"/>
        <end position="1280"/>
    </location>
</feature>
<dbReference type="PROSITE" id="PS50829">
    <property type="entry name" value="GYF"/>
    <property type="match status" value="1"/>
</dbReference>
<dbReference type="PANTHER" id="PTHR14445:SF36">
    <property type="entry name" value="FI03272P-RELATED"/>
    <property type="match status" value="1"/>
</dbReference>
<dbReference type="InParanoid" id="H2Z8R7"/>
<dbReference type="AlphaFoldDB" id="H2Z8R7"/>
<feature type="compositionally biased region" description="Basic and acidic residues" evidence="2">
    <location>
        <begin position="766"/>
        <end position="823"/>
    </location>
</feature>
<feature type="compositionally biased region" description="Low complexity" evidence="2">
    <location>
        <begin position="1199"/>
        <end position="1228"/>
    </location>
</feature>
<feature type="compositionally biased region" description="Low complexity" evidence="2">
    <location>
        <begin position="722"/>
        <end position="739"/>
    </location>
</feature>
<evidence type="ECO:0000313" key="5">
    <source>
        <dbReference type="Proteomes" id="UP000007875"/>
    </source>
</evidence>
<reference evidence="5" key="1">
    <citation type="submission" date="2003-08" db="EMBL/GenBank/DDBJ databases">
        <authorList>
            <person name="Birren B."/>
            <person name="Nusbaum C."/>
            <person name="Abebe A."/>
            <person name="Abouelleil A."/>
            <person name="Adekoya E."/>
            <person name="Ait-zahra M."/>
            <person name="Allen N."/>
            <person name="Allen T."/>
            <person name="An P."/>
            <person name="Anderson M."/>
            <person name="Anderson S."/>
            <person name="Arachchi H."/>
            <person name="Armbruster J."/>
            <person name="Bachantsang P."/>
            <person name="Baldwin J."/>
            <person name="Barry A."/>
            <person name="Bayul T."/>
            <person name="Blitshsteyn B."/>
            <person name="Bloom T."/>
            <person name="Blye J."/>
            <person name="Boguslavskiy L."/>
            <person name="Borowsky M."/>
            <person name="Boukhgalter B."/>
            <person name="Brunache A."/>
            <person name="Butler J."/>
            <person name="Calixte N."/>
            <person name="Calvo S."/>
            <person name="Camarata J."/>
            <person name="Campo K."/>
            <person name="Chang J."/>
            <person name="Cheshatsang Y."/>
            <person name="Citroen M."/>
            <person name="Collymore A."/>
            <person name="Considine T."/>
            <person name="Cook A."/>
            <person name="Cooke P."/>
            <person name="Corum B."/>
            <person name="Cuomo C."/>
            <person name="David R."/>
            <person name="Dawoe T."/>
            <person name="Degray S."/>
            <person name="Dodge S."/>
            <person name="Dooley K."/>
            <person name="Dorje P."/>
            <person name="Dorjee K."/>
            <person name="Dorris L."/>
            <person name="Duffey N."/>
            <person name="Dupes A."/>
            <person name="Elkins T."/>
            <person name="Engels R."/>
            <person name="Erickson J."/>
            <person name="Farina A."/>
            <person name="Faro S."/>
            <person name="Ferreira P."/>
            <person name="Fischer H."/>
            <person name="Fitzgerald M."/>
            <person name="Foley K."/>
            <person name="Gage D."/>
            <person name="Galagan J."/>
            <person name="Gearin G."/>
            <person name="Gnerre S."/>
            <person name="Gnirke A."/>
            <person name="Goyette A."/>
            <person name="Graham J."/>
            <person name="Grandbois E."/>
            <person name="Gyaltsen K."/>
            <person name="Hafez N."/>
            <person name="Hagopian D."/>
            <person name="Hagos B."/>
            <person name="Hall J."/>
            <person name="Hatcher B."/>
            <person name="Heller A."/>
            <person name="Higgins H."/>
            <person name="Honan T."/>
            <person name="Horn A."/>
            <person name="Houde N."/>
            <person name="Hughes L."/>
            <person name="Hulme W."/>
            <person name="Husby E."/>
            <person name="Iliev I."/>
            <person name="Jaffe D."/>
            <person name="Jones C."/>
            <person name="Kamal M."/>
            <person name="Kamat A."/>
            <person name="Kamvysselis M."/>
            <person name="Karlsson E."/>
            <person name="Kells C."/>
            <person name="Kieu A."/>
            <person name="Kisner P."/>
            <person name="Kodira C."/>
            <person name="Kulbokas E."/>
            <person name="Labutti K."/>
            <person name="Lama D."/>
            <person name="Landers T."/>
            <person name="Leger J."/>
            <person name="Levine S."/>
            <person name="Lewis D."/>
            <person name="Lewis T."/>
            <person name="Lindblad-toh K."/>
            <person name="Liu X."/>
            <person name="Lokyitsang T."/>
            <person name="Lokyitsang Y."/>
            <person name="Lucien O."/>
            <person name="Lui A."/>
            <person name="Ma L.J."/>
            <person name="Mabbitt R."/>
            <person name="Macdonald J."/>
            <person name="Maclean C."/>
            <person name="Major J."/>
            <person name="Manning J."/>
            <person name="Marabella R."/>
            <person name="Maru K."/>
            <person name="Matthews C."/>
            <person name="Mauceli E."/>
            <person name="Mccarthy M."/>
            <person name="Mcdonough S."/>
            <person name="Mcghee T."/>
            <person name="Meldrim J."/>
            <person name="Meneus L."/>
            <person name="Mesirov J."/>
            <person name="Mihalev A."/>
            <person name="Mihova T."/>
            <person name="Mikkelsen T."/>
            <person name="Mlenga V."/>
            <person name="Moru K."/>
            <person name="Mozes J."/>
            <person name="Mulrain L."/>
            <person name="Munson G."/>
            <person name="Naylor J."/>
            <person name="Newes C."/>
            <person name="Nguyen C."/>
            <person name="Nguyen N."/>
            <person name="Nguyen T."/>
            <person name="Nicol R."/>
            <person name="Nielsen C."/>
            <person name="Nizzari M."/>
            <person name="Norbu C."/>
            <person name="Norbu N."/>
            <person name="O'donnell P."/>
            <person name="Okoawo O."/>
            <person name="O'leary S."/>
            <person name="Omotosho B."/>
            <person name="O'neill K."/>
            <person name="Osman S."/>
            <person name="Parker S."/>
            <person name="Perrin D."/>
            <person name="Phunkhang P."/>
            <person name="Piqani B."/>
            <person name="Purcell S."/>
            <person name="Rachupka T."/>
            <person name="Ramasamy U."/>
            <person name="Rameau R."/>
            <person name="Ray V."/>
            <person name="Raymond C."/>
            <person name="Retta R."/>
            <person name="Richardson S."/>
            <person name="Rise C."/>
            <person name="Rodriguez J."/>
            <person name="Rogers J."/>
            <person name="Rogov P."/>
            <person name="Rutman M."/>
            <person name="Schupbach R."/>
            <person name="Seaman C."/>
            <person name="Settipalli S."/>
            <person name="Sharpe T."/>
            <person name="Sheridan J."/>
            <person name="Sherpa N."/>
            <person name="Shi J."/>
            <person name="Smirnov S."/>
            <person name="Smith C."/>
            <person name="Sougnez C."/>
            <person name="Spencer B."/>
            <person name="Stalker J."/>
            <person name="Stange-thomann N."/>
            <person name="Stavropoulos S."/>
            <person name="Stetson K."/>
            <person name="Stone C."/>
            <person name="Stone S."/>
            <person name="Stubbs M."/>
            <person name="Talamas J."/>
            <person name="Tchuinga P."/>
            <person name="Tenzing P."/>
            <person name="Tesfaye S."/>
            <person name="Theodore J."/>
            <person name="Thoulutsang Y."/>
            <person name="Topham K."/>
            <person name="Towey S."/>
            <person name="Tsamla T."/>
            <person name="Tsomo N."/>
            <person name="Vallee D."/>
            <person name="Vassiliev H."/>
            <person name="Venkataraman V."/>
            <person name="Vinson J."/>
            <person name="Vo A."/>
            <person name="Wade C."/>
            <person name="Wang S."/>
            <person name="Wangchuk T."/>
            <person name="Wangdi T."/>
            <person name="Whittaker C."/>
            <person name="Wilkinson J."/>
            <person name="Wu Y."/>
            <person name="Wyman D."/>
            <person name="Yadav S."/>
            <person name="Yang S."/>
            <person name="Yang X."/>
            <person name="Yeager S."/>
            <person name="Yee E."/>
            <person name="Young G."/>
            <person name="Zainoun J."/>
            <person name="Zembeck L."/>
            <person name="Zimmer A."/>
            <person name="Zody M."/>
            <person name="Lander E."/>
        </authorList>
    </citation>
    <scope>NUCLEOTIDE SEQUENCE [LARGE SCALE GENOMIC DNA]</scope>
</reference>
<feature type="region of interest" description="Disordered" evidence="2">
    <location>
        <begin position="194"/>
        <end position="277"/>
    </location>
</feature>
<feature type="region of interest" description="Disordered" evidence="2">
    <location>
        <begin position="858"/>
        <end position="932"/>
    </location>
</feature>
<dbReference type="CDD" id="cd00072">
    <property type="entry name" value="GYF"/>
    <property type="match status" value="1"/>
</dbReference>
<protein>
    <recommendedName>
        <fullName evidence="3">GYF domain-containing protein</fullName>
    </recommendedName>
</protein>
<feature type="compositionally biased region" description="Basic and acidic residues" evidence="2">
    <location>
        <begin position="194"/>
        <end position="216"/>
    </location>
</feature>
<name>H2Z8R7_CIOSA</name>
<reference evidence="4" key="3">
    <citation type="submission" date="2025-09" db="UniProtKB">
        <authorList>
            <consortium name="Ensembl"/>
        </authorList>
    </citation>
    <scope>IDENTIFICATION</scope>
</reference>
<dbReference type="GeneTree" id="ENSGT00940000168947"/>
<dbReference type="PANTHER" id="PTHR14445">
    <property type="entry name" value="GRB10 INTERACTING GYF PROTEIN"/>
    <property type="match status" value="1"/>
</dbReference>
<feature type="compositionally biased region" description="Basic and acidic residues" evidence="2">
    <location>
        <begin position="344"/>
        <end position="366"/>
    </location>
</feature>
<feature type="region of interest" description="Disordered" evidence="2">
    <location>
        <begin position="944"/>
        <end position="980"/>
    </location>
</feature>
<dbReference type="Pfam" id="PF02213">
    <property type="entry name" value="GYF"/>
    <property type="match status" value="1"/>
</dbReference>
<comment type="similarity">
    <text evidence="1">Belongs to the GIGYF family.</text>
</comment>
<dbReference type="STRING" id="51511.ENSCSAVP00000013982"/>
<dbReference type="InterPro" id="IPR035445">
    <property type="entry name" value="GYF-like_dom_sf"/>
</dbReference>
<evidence type="ECO:0000313" key="4">
    <source>
        <dbReference type="Ensembl" id="ENSCSAVP00000013982.1"/>
    </source>
</evidence>
<feature type="compositionally biased region" description="Polar residues" evidence="2">
    <location>
        <begin position="367"/>
        <end position="378"/>
    </location>
</feature>
<dbReference type="Ensembl" id="ENSCSAVT00000014142.1">
    <property type="protein sequence ID" value="ENSCSAVP00000013982.1"/>
    <property type="gene ID" value="ENSCSAVG00000008194.1"/>
</dbReference>
<organism evidence="4 5">
    <name type="scientific">Ciona savignyi</name>
    <name type="common">Pacific transparent sea squirt</name>
    <dbReference type="NCBI Taxonomy" id="51511"/>
    <lineage>
        <taxon>Eukaryota</taxon>
        <taxon>Metazoa</taxon>
        <taxon>Chordata</taxon>
        <taxon>Tunicata</taxon>
        <taxon>Ascidiacea</taxon>
        <taxon>Phlebobranchia</taxon>
        <taxon>Cionidae</taxon>
        <taxon>Ciona</taxon>
    </lineage>
</organism>
<feature type="region of interest" description="Disordered" evidence="2">
    <location>
        <begin position="468"/>
        <end position="490"/>
    </location>
</feature>
<dbReference type="SMART" id="SM00444">
    <property type="entry name" value="GYF"/>
    <property type="match status" value="1"/>
</dbReference>
<feature type="domain" description="GYF" evidence="3">
    <location>
        <begin position="543"/>
        <end position="591"/>
    </location>
</feature>